<evidence type="ECO:0000313" key="3">
    <source>
        <dbReference type="Proteomes" id="UP000499080"/>
    </source>
</evidence>
<dbReference type="EMBL" id="BGPR01001343">
    <property type="protein sequence ID" value="GBM51586.1"/>
    <property type="molecule type" value="Genomic_DNA"/>
</dbReference>
<comment type="caution">
    <text evidence="2">The sequence shown here is derived from an EMBL/GenBank/DDBJ whole genome shotgun (WGS) entry which is preliminary data.</text>
</comment>
<sequence length="111" mass="12638">MTERAEEETRELELEKLRIQVTLTELPSFLGTSGDHSSNNILQQGTGRTPGSHLHHKIQMRNDSVTSNATTQYKSKLYLITLVPKFEASQNYFGLFLVLFERQTQSAEIPN</sequence>
<evidence type="ECO:0000256" key="1">
    <source>
        <dbReference type="SAM" id="MobiDB-lite"/>
    </source>
</evidence>
<gene>
    <name evidence="2" type="ORF">AVEN_828_1</name>
</gene>
<dbReference type="AlphaFoldDB" id="A0A4Y2GFN4"/>
<name>A0A4Y2GFN4_ARAVE</name>
<reference evidence="2 3" key="1">
    <citation type="journal article" date="2019" name="Sci. Rep.">
        <title>Orb-weaving spider Araneus ventricosus genome elucidates the spidroin gene catalogue.</title>
        <authorList>
            <person name="Kono N."/>
            <person name="Nakamura H."/>
            <person name="Ohtoshi R."/>
            <person name="Moran D.A.P."/>
            <person name="Shinohara A."/>
            <person name="Yoshida Y."/>
            <person name="Fujiwara M."/>
            <person name="Mori M."/>
            <person name="Tomita M."/>
            <person name="Arakawa K."/>
        </authorList>
    </citation>
    <scope>NUCLEOTIDE SEQUENCE [LARGE SCALE GENOMIC DNA]</scope>
</reference>
<protein>
    <submittedName>
        <fullName evidence="2">Uncharacterized protein</fullName>
    </submittedName>
</protein>
<accession>A0A4Y2GFN4</accession>
<keyword evidence="3" id="KW-1185">Reference proteome</keyword>
<feature type="region of interest" description="Disordered" evidence="1">
    <location>
        <begin position="30"/>
        <end position="55"/>
    </location>
</feature>
<dbReference type="Proteomes" id="UP000499080">
    <property type="component" value="Unassembled WGS sequence"/>
</dbReference>
<feature type="compositionally biased region" description="Polar residues" evidence="1">
    <location>
        <begin position="30"/>
        <end position="49"/>
    </location>
</feature>
<proteinExistence type="predicted"/>
<evidence type="ECO:0000313" key="2">
    <source>
        <dbReference type="EMBL" id="GBM51586.1"/>
    </source>
</evidence>
<organism evidence="2 3">
    <name type="scientific">Araneus ventricosus</name>
    <name type="common">Orbweaver spider</name>
    <name type="synonym">Epeira ventricosa</name>
    <dbReference type="NCBI Taxonomy" id="182803"/>
    <lineage>
        <taxon>Eukaryota</taxon>
        <taxon>Metazoa</taxon>
        <taxon>Ecdysozoa</taxon>
        <taxon>Arthropoda</taxon>
        <taxon>Chelicerata</taxon>
        <taxon>Arachnida</taxon>
        <taxon>Araneae</taxon>
        <taxon>Araneomorphae</taxon>
        <taxon>Entelegynae</taxon>
        <taxon>Araneoidea</taxon>
        <taxon>Araneidae</taxon>
        <taxon>Araneus</taxon>
    </lineage>
</organism>